<feature type="region of interest" description="Disordered" evidence="2">
    <location>
        <begin position="235"/>
        <end position="254"/>
    </location>
</feature>
<dbReference type="EMBL" id="MFNF01000001">
    <property type="protein sequence ID" value="OGH04614.1"/>
    <property type="molecule type" value="Genomic_DNA"/>
</dbReference>
<evidence type="ECO:0000313" key="4">
    <source>
        <dbReference type="Proteomes" id="UP000177583"/>
    </source>
</evidence>
<gene>
    <name evidence="3" type="ORF">A2557_06375</name>
</gene>
<evidence type="ECO:0008006" key="5">
    <source>
        <dbReference type="Google" id="ProtNLM"/>
    </source>
</evidence>
<dbReference type="Proteomes" id="UP000177583">
    <property type="component" value="Unassembled WGS sequence"/>
</dbReference>
<organism evidence="3 4">
    <name type="scientific">Candidatus Lambdaproteobacteria bacterium RIFOXYD2_FULL_56_26</name>
    <dbReference type="NCBI Taxonomy" id="1817773"/>
    <lineage>
        <taxon>Bacteria</taxon>
        <taxon>Pseudomonadati</taxon>
        <taxon>Pseudomonadota</taxon>
        <taxon>Candidatus Lambdaproteobacteria</taxon>
    </lineage>
</organism>
<keyword evidence="1" id="KW-0175">Coiled coil</keyword>
<evidence type="ECO:0000313" key="3">
    <source>
        <dbReference type="EMBL" id="OGH04614.1"/>
    </source>
</evidence>
<accession>A0A1F6H2U8</accession>
<dbReference type="Gene3D" id="1.10.287.1490">
    <property type="match status" value="1"/>
</dbReference>
<evidence type="ECO:0000256" key="2">
    <source>
        <dbReference type="SAM" id="MobiDB-lite"/>
    </source>
</evidence>
<feature type="compositionally biased region" description="Basic residues" evidence="2">
    <location>
        <begin position="243"/>
        <end position="254"/>
    </location>
</feature>
<feature type="coiled-coil region" evidence="1">
    <location>
        <begin position="90"/>
        <end position="124"/>
    </location>
</feature>
<name>A0A1F6H2U8_9PROT</name>
<proteinExistence type="predicted"/>
<evidence type="ECO:0000256" key="1">
    <source>
        <dbReference type="SAM" id="Coils"/>
    </source>
</evidence>
<sequence>MHESCEALLQIADQDRLILQSQKGLEALPAKRAKIRAQLDQAEAALGILEKQKKDLTLQIRLREKLVEVENKKAAAANARLMEVHNQKEYSAAQKEVESAGKTVKKVEDQILGLEEKMEPLQAEINLAVAKREEEAKAFAQEDQVFLDEETTLTRTIESGKTLVESLKPKVTDDLMVLYNKLMKRNMIPAAVAISEPFCKGCAASLRAQAFNEIIKSGFGECTTCKRLLFYQPPAPPEPVAAKPKKKAPSKAVE</sequence>
<dbReference type="AlphaFoldDB" id="A0A1F6H2U8"/>
<reference evidence="3 4" key="1">
    <citation type="journal article" date="2016" name="Nat. Commun.">
        <title>Thousands of microbial genomes shed light on interconnected biogeochemical processes in an aquifer system.</title>
        <authorList>
            <person name="Anantharaman K."/>
            <person name="Brown C.T."/>
            <person name="Hug L.A."/>
            <person name="Sharon I."/>
            <person name="Castelle C.J."/>
            <person name="Probst A.J."/>
            <person name="Thomas B.C."/>
            <person name="Singh A."/>
            <person name="Wilkins M.J."/>
            <person name="Karaoz U."/>
            <person name="Brodie E.L."/>
            <person name="Williams K.H."/>
            <person name="Hubbard S.S."/>
            <person name="Banfield J.F."/>
        </authorList>
    </citation>
    <scope>NUCLEOTIDE SEQUENCE [LARGE SCALE GENOMIC DNA]</scope>
</reference>
<protein>
    <recommendedName>
        <fullName evidence="5">C4-type zinc ribbon domain-containing protein</fullName>
    </recommendedName>
</protein>
<feature type="coiled-coil region" evidence="1">
    <location>
        <begin position="32"/>
        <end position="59"/>
    </location>
</feature>
<comment type="caution">
    <text evidence="3">The sequence shown here is derived from an EMBL/GenBank/DDBJ whole genome shotgun (WGS) entry which is preliminary data.</text>
</comment>